<name>A0A9N9HYK7_FUNMO</name>
<feature type="non-terminal residue" evidence="1">
    <location>
        <position position="1"/>
    </location>
</feature>
<feature type="non-terminal residue" evidence="1">
    <location>
        <position position="150"/>
    </location>
</feature>
<comment type="caution">
    <text evidence="1">The sequence shown here is derived from an EMBL/GenBank/DDBJ whole genome shotgun (WGS) entry which is preliminary data.</text>
</comment>
<dbReference type="Proteomes" id="UP000789375">
    <property type="component" value="Unassembled WGS sequence"/>
</dbReference>
<evidence type="ECO:0000313" key="2">
    <source>
        <dbReference type="Proteomes" id="UP000789375"/>
    </source>
</evidence>
<reference evidence="1" key="1">
    <citation type="submission" date="2021-06" db="EMBL/GenBank/DDBJ databases">
        <authorList>
            <person name="Kallberg Y."/>
            <person name="Tangrot J."/>
            <person name="Rosling A."/>
        </authorList>
    </citation>
    <scope>NUCLEOTIDE SEQUENCE</scope>
    <source>
        <strain evidence="1">87-6 pot B 2015</strain>
    </source>
</reference>
<gene>
    <name evidence="1" type="ORF">FMOSSE_LOCUS14455</name>
</gene>
<accession>A0A9N9HYK7</accession>
<evidence type="ECO:0000313" key="1">
    <source>
        <dbReference type="EMBL" id="CAG8713154.1"/>
    </source>
</evidence>
<sequence>DFILILKERLSDINKNLQMIALNITAKLATAMKIKKATLCGSVIRTLDALVNTYQNGKVRKVAQVYLEAIIKNAKYDHVVARCDDLKGLRSRLAAPLDKDKDDKINDDVSVKLSSGLLSANLTFNKPTALLASLLSITNPNALSIQFLKK</sequence>
<dbReference type="InterPro" id="IPR011989">
    <property type="entry name" value="ARM-like"/>
</dbReference>
<dbReference type="EMBL" id="CAJVPP010011145">
    <property type="protein sequence ID" value="CAG8713154.1"/>
    <property type="molecule type" value="Genomic_DNA"/>
</dbReference>
<organism evidence="1 2">
    <name type="scientific">Funneliformis mosseae</name>
    <name type="common">Endomycorrhizal fungus</name>
    <name type="synonym">Glomus mosseae</name>
    <dbReference type="NCBI Taxonomy" id="27381"/>
    <lineage>
        <taxon>Eukaryota</taxon>
        <taxon>Fungi</taxon>
        <taxon>Fungi incertae sedis</taxon>
        <taxon>Mucoromycota</taxon>
        <taxon>Glomeromycotina</taxon>
        <taxon>Glomeromycetes</taxon>
        <taxon>Glomerales</taxon>
        <taxon>Glomeraceae</taxon>
        <taxon>Funneliformis</taxon>
    </lineage>
</organism>
<dbReference type="AlphaFoldDB" id="A0A9N9HYK7"/>
<protein>
    <submittedName>
        <fullName evidence="1">5790_t:CDS:1</fullName>
    </submittedName>
</protein>
<dbReference type="Gene3D" id="1.25.10.10">
    <property type="entry name" value="Leucine-rich Repeat Variant"/>
    <property type="match status" value="1"/>
</dbReference>
<keyword evidence="2" id="KW-1185">Reference proteome</keyword>
<proteinExistence type="predicted"/>